<feature type="region of interest" description="Disordered" evidence="8">
    <location>
        <begin position="194"/>
        <end position="229"/>
    </location>
</feature>
<feature type="compositionally biased region" description="Low complexity" evidence="8">
    <location>
        <begin position="373"/>
        <end position="393"/>
    </location>
</feature>
<dbReference type="FunFam" id="3.30.160.60:FF:000100">
    <property type="entry name" value="Zinc finger 45-like"/>
    <property type="match status" value="1"/>
</dbReference>
<feature type="compositionally biased region" description="Low complexity" evidence="8">
    <location>
        <begin position="728"/>
        <end position="738"/>
    </location>
</feature>
<feature type="region of interest" description="Disordered" evidence="8">
    <location>
        <begin position="508"/>
        <end position="585"/>
    </location>
</feature>
<feature type="region of interest" description="Disordered" evidence="8">
    <location>
        <begin position="373"/>
        <end position="494"/>
    </location>
</feature>
<dbReference type="SMART" id="SM00355">
    <property type="entry name" value="ZnF_C2H2"/>
    <property type="match status" value="6"/>
</dbReference>
<feature type="compositionally biased region" description="Basic and acidic residues" evidence="8">
    <location>
        <begin position="1292"/>
        <end position="1304"/>
    </location>
</feature>
<dbReference type="GO" id="GO:0008270">
    <property type="term" value="F:zinc ion binding"/>
    <property type="evidence" value="ECO:0007669"/>
    <property type="project" value="UniProtKB-KW"/>
</dbReference>
<feature type="region of interest" description="Disordered" evidence="8">
    <location>
        <begin position="1"/>
        <end position="126"/>
    </location>
</feature>
<feature type="domain" description="C2H2-type" evidence="9">
    <location>
        <begin position="1423"/>
        <end position="1450"/>
    </location>
</feature>
<dbReference type="PANTHER" id="PTHR16515:SF66">
    <property type="entry name" value="C2H2-TYPE DOMAIN-CONTAINING PROTEIN"/>
    <property type="match status" value="1"/>
</dbReference>
<feature type="compositionally biased region" description="Low complexity" evidence="8">
    <location>
        <begin position="134"/>
        <end position="152"/>
    </location>
</feature>
<feature type="domain" description="C2H2-type" evidence="9">
    <location>
        <begin position="1394"/>
        <end position="1422"/>
    </location>
</feature>
<dbReference type="STRING" id="35570.A0A1I8PR24"/>
<keyword evidence="6" id="KW-0539">Nucleus</keyword>
<evidence type="ECO:0000256" key="7">
    <source>
        <dbReference type="PROSITE-ProRule" id="PRU00042"/>
    </source>
</evidence>
<feature type="region of interest" description="Disordered" evidence="8">
    <location>
        <begin position="1272"/>
        <end position="1328"/>
    </location>
</feature>
<feature type="compositionally biased region" description="Polar residues" evidence="8">
    <location>
        <begin position="455"/>
        <end position="474"/>
    </location>
</feature>
<feature type="compositionally biased region" description="Basic residues" evidence="8">
    <location>
        <begin position="1447"/>
        <end position="1456"/>
    </location>
</feature>
<feature type="compositionally biased region" description="Pro residues" evidence="8">
    <location>
        <begin position="684"/>
        <end position="696"/>
    </location>
</feature>
<reference evidence="10" key="1">
    <citation type="submission" date="2020-05" db="UniProtKB">
        <authorList>
            <consortium name="EnsemblMetazoa"/>
        </authorList>
    </citation>
    <scope>IDENTIFICATION</scope>
    <source>
        <strain evidence="10">USDA</strain>
    </source>
</reference>
<protein>
    <recommendedName>
        <fullName evidence="9">C2H2-type domain-containing protein</fullName>
    </recommendedName>
</protein>
<accession>A0A1I8PR24</accession>
<feature type="compositionally biased region" description="Low complexity" evidence="8">
    <location>
        <begin position="271"/>
        <end position="330"/>
    </location>
</feature>
<keyword evidence="2" id="KW-0479">Metal-binding</keyword>
<dbReference type="PROSITE" id="PS00028">
    <property type="entry name" value="ZINC_FINGER_C2H2_1"/>
    <property type="match status" value="6"/>
</dbReference>
<feature type="compositionally biased region" description="Polar residues" evidence="8">
    <location>
        <begin position="439"/>
        <end position="448"/>
    </location>
</feature>
<feature type="compositionally biased region" description="Low complexity" evidence="8">
    <location>
        <begin position="668"/>
        <end position="680"/>
    </location>
</feature>
<dbReference type="Pfam" id="PF12171">
    <property type="entry name" value="zf-C2H2_jaz"/>
    <property type="match status" value="1"/>
</dbReference>
<feature type="region of interest" description="Disordered" evidence="8">
    <location>
        <begin position="1013"/>
        <end position="1055"/>
    </location>
</feature>
<keyword evidence="4 7" id="KW-0863">Zinc-finger</keyword>
<keyword evidence="11" id="KW-1185">Reference proteome</keyword>
<feature type="domain" description="C2H2-type" evidence="9">
    <location>
        <begin position="1336"/>
        <end position="1364"/>
    </location>
</feature>
<feature type="compositionally biased region" description="Polar residues" evidence="8">
    <location>
        <begin position="89"/>
        <end position="107"/>
    </location>
</feature>
<dbReference type="InterPro" id="IPR013087">
    <property type="entry name" value="Znf_C2H2_type"/>
</dbReference>
<dbReference type="InterPro" id="IPR050331">
    <property type="entry name" value="Zinc_finger"/>
</dbReference>
<gene>
    <name evidence="10" type="primary">106084669</name>
</gene>
<evidence type="ECO:0000256" key="4">
    <source>
        <dbReference type="ARBA" id="ARBA00022771"/>
    </source>
</evidence>
<feature type="compositionally biased region" description="Gly residues" evidence="8">
    <location>
        <begin position="394"/>
        <end position="404"/>
    </location>
</feature>
<proteinExistence type="predicted"/>
<feature type="compositionally biased region" description="Acidic residues" evidence="8">
    <location>
        <begin position="833"/>
        <end position="845"/>
    </location>
</feature>
<feature type="region of interest" description="Disordered" evidence="8">
    <location>
        <begin position="134"/>
        <end position="153"/>
    </location>
</feature>
<evidence type="ECO:0000256" key="3">
    <source>
        <dbReference type="ARBA" id="ARBA00022737"/>
    </source>
</evidence>
<dbReference type="Pfam" id="PF00096">
    <property type="entry name" value="zf-C2H2"/>
    <property type="match status" value="1"/>
</dbReference>
<feature type="domain" description="C2H2-type" evidence="9">
    <location>
        <begin position="605"/>
        <end position="634"/>
    </location>
</feature>
<dbReference type="EnsemblMetazoa" id="SCAU010351-RA">
    <property type="protein sequence ID" value="SCAU010351-PA"/>
    <property type="gene ID" value="SCAU010351"/>
</dbReference>
<evidence type="ECO:0000256" key="2">
    <source>
        <dbReference type="ARBA" id="ARBA00022723"/>
    </source>
</evidence>
<feature type="compositionally biased region" description="Low complexity" evidence="8">
    <location>
        <begin position="70"/>
        <end position="88"/>
    </location>
</feature>
<feature type="compositionally biased region" description="Polar residues" evidence="8">
    <location>
        <begin position="245"/>
        <end position="265"/>
    </location>
</feature>
<evidence type="ECO:0000256" key="8">
    <source>
        <dbReference type="SAM" id="MobiDB-lite"/>
    </source>
</evidence>
<feature type="region of interest" description="Disordered" evidence="8">
    <location>
        <begin position="1505"/>
        <end position="1542"/>
    </location>
</feature>
<feature type="compositionally biased region" description="Low complexity" evidence="8">
    <location>
        <begin position="115"/>
        <end position="125"/>
    </location>
</feature>
<feature type="compositionally biased region" description="Polar residues" evidence="8">
    <location>
        <begin position="531"/>
        <end position="567"/>
    </location>
</feature>
<feature type="compositionally biased region" description="Gly residues" evidence="8">
    <location>
        <begin position="38"/>
        <end position="54"/>
    </location>
</feature>
<evidence type="ECO:0000259" key="9">
    <source>
        <dbReference type="PROSITE" id="PS50157"/>
    </source>
</evidence>
<evidence type="ECO:0000256" key="6">
    <source>
        <dbReference type="ARBA" id="ARBA00023242"/>
    </source>
</evidence>
<dbReference type="SUPFAM" id="SSF57667">
    <property type="entry name" value="beta-beta-alpha zinc fingers"/>
    <property type="match status" value="3"/>
</dbReference>
<feature type="domain" description="C2H2-type" evidence="9">
    <location>
        <begin position="1365"/>
        <end position="1392"/>
    </location>
</feature>
<dbReference type="PANTHER" id="PTHR16515">
    <property type="entry name" value="PR DOMAIN ZINC FINGER PROTEIN"/>
    <property type="match status" value="1"/>
</dbReference>
<keyword evidence="3" id="KW-0677">Repeat</keyword>
<sequence>MATLASEMPPLHTAEALAGVQTPANASQPPPTAVASVGVGGGTNTGAGSGGGGDPSDPSEVANSGPQAPTTASNSNNTISAAADSSDNQPSTPQPTHHSNGSAVSDMQNHHHQQQHSSSAGASHHPYANHHMYASQQQPSTTTASSSAASSTHMQQMYPHNIYASANMDMQQQPQTPSQHSGYPSYLNSYEQFYQQQQQQQHPSSQNPQMDYINSNSNSQSSMYPSANDYKQQAAGVRYHPYLHTPTSGLPSSAGPQQNSNSNNALDAVNSQSAPVVSSASSSVMSPRVVSSTSPSSSSNQMQMSGSASSIGSMSAGNPSSPASGGSNGAPQCKKCGIMCTNDSELQEHIANVHGASPYASSGYASSPYIKEELQQQQTPPSQNQQQQSAQQSTGGGTGGGGNPGEILDLDSQKMLYPPGGQGLMPGGMMHPSVGVTDPLQSMHSMQQRAGMASWDQQSTEGLPPYLQQNSNDGKSMPNHSPYYPSAKESPYHVSNSSNVIKSEYPMIKSEYPGGDTQQYMGDKSFDPTAPGQQQMMPPAVSSSPAEFPSTTTGGPQDTGNSQQGNGQFRGANFEPPSSSSALSTNLGTKAANWKSNEARRPKTYNCTACNKWFTSSGHLKRHYNTTLHKNAVKSSGQPDPATLPISAHHHPAREPTAKTSRRGGGAAAAAAAAAANAAALQQPPNPVIPPEPPNSPQDYGGPQTAAGGLTPMSHYAATPSPNSMYHQQQQQQQYQQYMPQVQSTTNASPQHASNMAGAQQPSSLHAPQTVMNGHPNALAGPSVPMTQTMPMPSSQMRGLLNNNNTTTTTLIIKNEHMEAAMEDPDLQDQDLEEDEALEEEEVEEPAGVVGHMDPQQQPLQHRRLLLLPKEEYVKEELEHSMHSAMEGADQEAVEAADREAPAHNVALHHMQSQHQLHYQLEQQQADMERLYHNTTPSSTHSNMQVHSPLIISHQQYREQLELEQQIVAQGTYTLTPTPPPLQQQQLHHNIMEPQPYISMPLAINTQQHSSMLQLQQQHITTEQQQPQPDTTIPTSMANMLPPSHLMPPQQQPTELQPLASTQLQPQQQLDTINTNTQHMLQSHITTSSITNIPSYHQLQQPGSVLQQLDHTLTYPHTIIGNNNSAGGPLSMANAEILTLDAYGNLVSASATHQQLIQTADGQLVQLIPANSATGGGATTLYSQSVYNPYIAQRSPQEGDLPPISHQYQEQTTTLTVVAPSMAYSPSITSSSNSMDHKPFKYSMTEDYLNNNYSNHTAISEHQDVILQQTKLESDESQDMQQQQLQQQQQQLEKEEAQTRKKPEVSTATKRKRNPSSSSSTGAAAPPVTMLPSGRIKCIPCGKEFTKICYLTQHNKSFHSGEYPFRCQKCGKRYQSEDVYITHLGKHKTTDKAHKCDMCPKQFHHKTDLRRHIEAIHTGNKQHSCDICEKSFCRKDHLRKHLETHSRPRMVSKKSRNATNSAATTTTTSGGAATATTTTGGIRSIAKAFAKIEKKSKDSPLLLNAPTASCASPPPAMQSSLAAGNAAMHAGGKRQQQQQQAKHLLNIKCENSCSPSASPVSMQNHHLADDVAVDDDELLDEDDYDLDEEEYISIEQYEQEIHQRQQQQQRELQQQEQQQQSLQQQLMENGGQFALGKQQQQHQQQQQAYQIIEQEIPLY</sequence>
<evidence type="ECO:0000256" key="1">
    <source>
        <dbReference type="ARBA" id="ARBA00004123"/>
    </source>
</evidence>
<feature type="region of interest" description="Disordered" evidence="8">
    <location>
        <begin position="1440"/>
        <end position="1477"/>
    </location>
</feature>
<feature type="compositionally biased region" description="Polar residues" evidence="8">
    <location>
        <begin position="739"/>
        <end position="772"/>
    </location>
</feature>
<feature type="region of interest" description="Disordered" evidence="8">
    <location>
        <begin position="1602"/>
        <end position="1625"/>
    </location>
</feature>
<organism evidence="10 11">
    <name type="scientific">Stomoxys calcitrans</name>
    <name type="common">Stable fly</name>
    <name type="synonym">Conops calcitrans</name>
    <dbReference type="NCBI Taxonomy" id="35570"/>
    <lineage>
        <taxon>Eukaryota</taxon>
        <taxon>Metazoa</taxon>
        <taxon>Ecdysozoa</taxon>
        <taxon>Arthropoda</taxon>
        <taxon>Hexapoda</taxon>
        <taxon>Insecta</taxon>
        <taxon>Pterygota</taxon>
        <taxon>Neoptera</taxon>
        <taxon>Endopterygota</taxon>
        <taxon>Diptera</taxon>
        <taxon>Brachycera</taxon>
        <taxon>Muscomorpha</taxon>
        <taxon>Muscoidea</taxon>
        <taxon>Muscidae</taxon>
        <taxon>Stomoxys</taxon>
    </lineage>
</organism>
<feature type="compositionally biased region" description="Low complexity" evidence="8">
    <location>
        <begin position="1457"/>
        <end position="1477"/>
    </location>
</feature>
<feature type="compositionally biased region" description="Low complexity" evidence="8">
    <location>
        <begin position="1604"/>
        <end position="1625"/>
    </location>
</feature>
<feature type="compositionally biased region" description="Low complexity" evidence="8">
    <location>
        <begin position="1013"/>
        <end position="1035"/>
    </location>
</feature>
<dbReference type="OrthoDB" id="8117402at2759"/>
<evidence type="ECO:0000256" key="5">
    <source>
        <dbReference type="ARBA" id="ARBA00022833"/>
    </source>
</evidence>
<dbReference type="PROSITE" id="PS50157">
    <property type="entry name" value="ZINC_FINGER_C2H2_2"/>
    <property type="match status" value="5"/>
</dbReference>
<feature type="compositionally biased region" description="Low complexity" evidence="8">
    <location>
        <begin position="1281"/>
        <end position="1291"/>
    </location>
</feature>
<dbReference type="Proteomes" id="UP000095300">
    <property type="component" value="Unassembled WGS sequence"/>
</dbReference>
<dbReference type="VEuPathDB" id="VectorBase:SCAU010351"/>
<feature type="region of interest" description="Disordered" evidence="8">
    <location>
        <begin position="631"/>
        <end position="803"/>
    </location>
</feature>
<name>A0A1I8PR24_STOCA</name>
<feature type="compositionally biased region" description="Low complexity" evidence="8">
    <location>
        <begin position="195"/>
        <end position="222"/>
    </location>
</feature>
<feature type="compositionally biased region" description="Polar residues" evidence="8">
    <location>
        <begin position="576"/>
        <end position="585"/>
    </location>
</feature>
<dbReference type="InterPro" id="IPR022755">
    <property type="entry name" value="Znf_C2H2_jaz"/>
</dbReference>
<dbReference type="Gene3D" id="3.30.160.60">
    <property type="entry name" value="Classic Zinc Finger"/>
    <property type="match status" value="4"/>
</dbReference>
<dbReference type="GO" id="GO:0005634">
    <property type="term" value="C:nucleus"/>
    <property type="evidence" value="ECO:0007669"/>
    <property type="project" value="UniProtKB-SubCell"/>
</dbReference>
<evidence type="ECO:0000313" key="11">
    <source>
        <dbReference type="Proteomes" id="UP000095300"/>
    </source>
</evidence>
<evidence type="ECO:0000313" key="10">
    <source>
        <dbReference type="EnsemblMetazoa" id="SCAU010351-PA"/>
    </source>
</evidence>
<dbReference type="KEGG" id="scac:106084669"/>
<feature type="region of interest" description="Disordered" evidence="8">
    <location>
        <begin position="833"/>
        <end position="854"/>
    </location>
</feature>
<dbReference type="GO" id="GO:0010468">
    <property type="term" value="P:regulation of gene expression"/>
    <property type="evidence" value="ECO:0007669"/>
    <property type="project" value="TreeGrafter"/>
</dbReference>
<feature type="region of interest" description="Disordered" evidence="8">
    <location>
        <begin position="241"/>
        <end position="330"/>
    </location>
</feature>
<feature type="compositionally biased region" description="Polar residues" evidence="8">
    <location>
        <begin position="785"/>
        <end position="797"/>
    </location>
</feature>
<comment type="subcellular location">
    <subcellularLocation>
        <location evidence="1">Nucleus</location>
    </subcellularLocation>
</comment>
<dbReference type="InterPro" id="IPR036236">
    <property type="entry name" value="Znf_C2H2_sf"/>
</dbReference>
<keyword evidence="5" id="KW-0862">Zinc</keyword>